<comment type="caution">
    <text evidence="2">The sequence shown here is derived from an EMBL/GenBank/DDBJ whole genome shotgun (WGS) entry which is preliminary data.</text>
</comment>
<evidence type="ECO:0000259" key="1">
    <source>
        <dbReference type="SMART" id="SM00421"/>
    </source>
</evidence>
<dbReference type="InterPro" id="IPR000792">
    <property type="entry name" value="Tscrpt_reg_LuxR_C"/>
</dbReference>
<dbReference type="Proteomes" id="UP000309128">
    <property type="component" value="Unassembled WGS sequence"/>
</dbReference>
<name>A0A5S4EZH4_9ACTN</name>
<dbReference type="InterPro" id="IPR002831">
    <property type="entry name" value="Tscrpt_reg_TrmB_N"/>
</dbReference>
<dbReference type="InterPro" id="IPR051797">
    <property type="entry name" value="TrmB-like"/>
</dbReference>
<gene>
    <name evidence="2" type="ORF">ETD86_44730</name>
</gene>
<reference evidence="2 3" key="1">
    <citation type="submission" date="2019-05" db="EMBL/GenBank/DDBJ databases">
        <title>Draft genome sequence of Nonomuraea turkmeniaca DSM 43926.</title>
        <authorList>
            <person name="Saricaoglu S."/>
            <person name="Isik K."/>
        </authorList>
    </citation>
    <scope>NUCLEOTIDE SEQUENCE [LARGE SCALE GENOMIC DNA]</scope>
    <source>
        <strain evidence="2 3">DSM 43926</strain>
    </source>
</reference>
<keyword evidence="3" id="KW-1185">Reference proteome</keyword>
<sequence length="321" mass="35860">MRTTSKKVRFDLLHTFGLDDLEENAYLALLRLPASDERDLSERLGRPAETVSVAVDHLVKEGFIRRAGNRLLAVQPDVAFGPGLLRRHGEMQRVQTFIATLMEEYRERSALRDAREAVEVVIGAAEVMARWQHLQRAAQKEVKSLAKEPIVISADNQAQRVAMASGIVYRSVYERTMIDVPGDPYQLAWSAANGELMRIATDVPTKLMIFDGRAAFVPLMSASVEPAALVITSGTLLGVLNWVFETVWAGAVPFPATENTLGPEEQRLLSLIIAGYTDRAISKQFGLSHRTVQRRVRQLTRLAGVETRLQLVWHAAKHDWL</sequence>
<dbReference type="SMART" id="SM00421">
    <property type="entry name" value="HTH_LUXR"/>
    <property type="match status" value="1"/>
</dbReference>
<feature type="domain" description="HTH luxR-type" evidence="1">
    <location>
        <begin position="258"/>
        <end position="315"/>
    </location>
</feature>
<dbReference type="SUPFAM" id="SSF46785">
    <property type="entry name" value="Winged helix' DNA-binding domain"/>
    <property type="match status" value="1"/>
</dbReference>
<organism evidence="2 3">
    <name type="scientific">Nonomuraea turkmeniaca</name>
    <dbReference type="NCBI Taxonomy" id="103838"/>
    <lineage>
        <taxon>Bacteria</taxon>
        <taxon>Bacillati</taxon>
        <taxon>Actinomycetota</taxon>
        <taxon>Actinomycetes</taxon>
        <taxon>Streptosporangiales</taxon>
        <taxon>Streptosporangiaceae</taxon>
        <taxon>Nonomuraea</taxon>
    </lineage>
</organism>
<dbReference type="PANTHER" id="PTHR34293">
    <property type="entry name" value="HTH-TYPE TRANSCRIPTIONAL REGULATOR TRMBL2"/>
    <property type="match status" value="1"/>
</dbReference>
<dbReference type="InterPro" id="IPR016032">
    <property type="entry name" value="Sig_transdc_resp-reg_C-effctor"/>
</dbReference>
<evidence type="ECO:0000313" key="3">
    <source>
        <dbReference type="Proteomes" id="UP000309128"/>
    </source>
</evidence>
<dbReference type="GO" id="GO:0006355">
    <property type="term" value="P:regulation of DNA-templated transcription"/>
    <property type="evidence" value="ECO:0007669"/>
    <property type="project" value="InterPro"/>
</dbReference>
<dbReference type="InterPro" id="IPR036388">
    <property type="entry name" value="WH-like_DNA-bd_sf"/>
</dbReference>
<protein>
    <recommendedName>
        <fullName evidence="1">HTH luxR-type domain-containing protein</fullName>
    </recommendedName>
</protein>
<dbReference type="Gene3D" id="1.10.10.10">
    <property type="entry name" value="Winged helix-like DNA-binding domain superfamily/Winged helix DNA-binding domain"/>
    <property type="match status" value="2"/>
</dbReference>
<dbReference type="Pfam" id="PF01978">
    <property type="entry name" value="TrmB"/>
    <property type="match status" value="1"/>
</dbReference>
<dbReference type="GO" id="GO:0003677">
    <property type="term" value="F:DNA binding"/>
    <property type="evidence" value="ECO:0007669"/>
    <property type="project" value="InterPro"/>
</dbReference>
<evidence type="ECO:0000313" key="2">
    <source>
        <dbReference type="EMBL" id="TMR09156.1"/>
    </source>
</evidence>
<dbReference type="AlphaFoldDB" id="A0A5S4EZH4"/>
<accession>A0A5S4EZH4</accession>
<dbReference type="SUPFAM" id="SSF46894">
    <property type="entry name" value="C-terminal effector domain of the bipartite response regulators"/>
    <property type="match status" value="1"/>
</dbReference>
<dbReference type="InterPro" id="IPR036390">
    <property type="entry name" value="WH_DNA-bd_sf"/>
</dbReference>
<dbReference type="EMBL" id="VCKY01000248">
    <property type="protein sequence ID" value="TMR09156.1"/>
    <property type="molecule type" value="Genomic_DNA"/>
</dbReference>
<proteinExistence type="predicted"/>
<dbReference type="PANTHER" id="PTHR34293:SF1">
    <property type="entry name" value="HTH-TYPE TRANSCRIPTIONAL REGULATOR TRMBL2"/>
    <property type="match status" value="1"/>
</dbReference>
<dbReference type="OrthoDB" id="3369460at2"/>